<dbReference type="Gene3D" id="3.30.360.10">
    <property type="entry name" value="Dihydrodipicolinate Reductase, domain 2"/>
    <property type="match status" value="1"/>
</dbReference>
<evidence type="ECO:0000259" key="2">
    <source>
        <dbReference type="Pfam" id="PF01408"/>
    </source>
</evidence>
<gene>
    <name evidence="4" type="ORF">E0H73_40880</name>
</gene>
<dbReference type="InterPro" id="IPR050463">
    <property type="entry name" value="Gfo/Idh/MocA_oxidrdct_glycsds"/>
</dbReference>
<dbReference type="GO" id="GO:0016491">
    <property type="term" value="F:oxidoreductase activity"/>
    <property type="evidence" value="ECO:0007669"/>
    <property type="project" value="UniProtKB-KW"/>
</dbReference>
<protein>
    <submittedName>
        <fullName evidence="4">Gfo/Idh/MocA family oxidoreductase</fullName>
    </submittedName>
</protein>
<dbReference type="Proteomes" id="UP000291144">
    <property type="component" value="Unassembled WGS sequence"/>
</dbReference>
<name>A0A4R0K1C9_9ACTN</name>
<evidence type="ECO:0000259" key="3">
    <source>
        <dbReference type="Pfam" id="PF22725"/>
    </source>
</evidence>
<sequence length="382" mass="40168">MTSQAVGDRPLRVGVVGLGWAGQSHMTAYESHPGIELVAIAGREPDLRAELGGRFNIEAAYESADSLLEHPKLDAVSVATPTFLHAPISIAALQAGLHVLCEKPLGRTAQEAASVVQAAARNDRVLDVAFNKRGRPAVIALQRLIAQGRLGRIYYGRAHWLRRAVVPPDGSWFLNQEAAGGGALVDTGVHVLDLALHVLGEPRVSSVSAVTFAELGPRGLGRRPVTLDLPRKQMMGTGFEVEDFAAGLLRFDDGGALQLECSWAAYQDSADSFGLELFGTEAGARLEIGTADPSADTLSVFGEVAGVPAKADVPRPPASTVATGSHADIVSTFVAHVTQGRPADLDLHDVLSRSSIIDACYLSGRSGQQERVVPGSELLSAG</sequence>
<dbReference type="OrthoDB" id="9792085at2"/>
<dbReference type="PANTHER" id="PTHR43818">
    <property type="entry name" value="BCDNA.GH03377"/>
    <property type="match status" value="1"/>
</dbReference>
<dbReference type="SUPFAM" id="SSF55347">
    <property type="entry name" value="Glyceraldehyde-3-phosphate dehydrogenase-like, C-terminal domain"/>
    <property type="match status" value="1"/>
</dbReference>
<feature type="domain" description="Gfo/Idh/MocA-like oxidoreductase N-terminal" evidence="2">
    <location>
        <begin position="11"/>
        <end position="129"/>
    </location>
</feature>
<dbReference type="AlphaFoldDB" id="A0A4R0K1C9"/>
<accession>A0A4R0K1C9</accession>
<proteinExistence type="predicted"/>
<dbReference type="Gene3D" id="3.40.50.720">
    <property type="entry name" value="NAD(P)-binding Rossmann-like Domain"/>
    <property type="match status" value="1"/>
</dbReference>
<feature type="domain" description="GFO/IDH/MocA-like oxidoreductase" evidence="3">
    <location>
        <begin position="140"/>
        <end position="283"/>
    </location>
</feature>
<organism evidence="4 5">
    <name type="scientific">Kribbella pittospori</name>
    <dbReference type="NCBI Taxonomy" id="722689"/>
    <lineage>
        <taxon>Bacteria</taxon>
        <taxon>Bacillati</taxon>
        <taxon>Actinomycetota</taxon>
        <taxon>Actinomycetes</taxon>
        <taxon>Propionibacteriales</taxon>
        <taxon>Kribbellaceae</taxon>
        <taxon>Kribbella</taxon>
    </lineage>
</organism>
<dbReference type="InterPro" id="IPR000683">
    <property type="entry name" value="Gfo/Idh/MocA-like_OxRdtase_N"/>
</dbReference>
<evidence type="ECO:0000313" key="4">
    <source>
        <dbReference type="EMBL" id="TCC51478.1"/>
    </source>
</evidence>
<keyword evidence="5" id="KW-1185">Reference proteome</keyword>
<dbReference type="RefSeq" id="WP_131365877.1">
    <property type="nucleotide sequence ID" value="NZ_SJKB01000023.1"/>
</dbReference>
<keyword evidence="1" id="KW-0560">Oxidoreductase</keyword>
<dbReference type="PANTHER" id="PTHR43818:SF11">
    <property type="entry name" value="BCDNA.GH03377"/>
    <property type="match status" value="1"/>
</dbReference>
<comment type="caution">
    <text evidence="4">The sequence shown here is derived from an EMBL/GenBank/DDBJ whole genome shotgun (WGS) entry which is preliminary data.</text>
</comment>
<evidence type="ECO:0000256" key="1">
    <source>
        <dbReference type="ARBA" id="ARBA00023002"/>
    </source>
</evidence>
<reference evidence="4 5" key="1">
    <citation type="submission" date="2019-02" db="EMBL/GenBank/DDBJ databases">
        <title>Kribbella capetownensis sp. nov. and Kribbella speibonae sp. nov., isolated from soil.</title>
        <authorList>
            <person name="Curtis S.M."/>
            <person name="Norton I."/>
            <person name="Everest G.J."/>
            <person name="Meyers P.R."/>
        </authorList>
    </citation>
    <scope>NUCLEOTIDE SEQUENCE [LARGE SCALE GENOMIC DNA]</scope>
    <source>
        <strain evidence="4 5">NRRL B-24813</strain>
    </source>
</reference>
<dbReference type="Pfam" id="PF01408">
    <property type="entry name" value="GFO_IDH_MocA"/>
    <property type="match status" value="1"/>
</dbReference>
<dbReference type="InterPro" id="IPR055170">
    <property type="entry name" value="GFO_IDH_MocA-like_dom"/>
</dbReference>
<dbReference type="EMBL" id="SJKB01000023">
    <property type="protein sequence ID" value="TCC51478.1"/>
    <property type="molecule type" value="Genomic_DNA"/>
</dbReference>
<dbReference type="SUPFAM" id="SSF51735">
    <property type="entry name" value="NAD(P)-binding Rossmann-fold domains"/>
    <property type="match status" value="1"/>
</dbReference>
<evidence type="ECO:0000313" key="5">
    <source>
        <dbReference type="Proteomes" id="UP000291144"/>
    </source>
</evidence>
<dbReference type="Pfam" id="PF22725">
    <property type="entry name" value="GFO_IDH_MocA_C3"/>
    <property type="match status" value="1"/>
</dbReference>
<dbReference type="InterPro" id="IPR036291">
    <property type="entry name" value="NAD(P)-bd_dom_sf"/>
</dbReference>
<dbReference type="GO" id="GO:0000166">
    <property type="term" value="F:nucleotide binding"/>
    <property type="evidence" value="ECO:0007669"/>
    <property type="project" value="InterPro"/>
</dbReference>